<feature type="compositionally biased region" description="Basic and acidic residues" evidence="7">
    <location>
        <begin position="385"/>
        <end position="412"/>
    </location>
</feature>
<dbReference type="PANTHER" id="PTHR46239:SF1">
    <property type="entry name" value="DNA REPAIR PROTEIN RAD51 HOMOLOG 3"/>
    <property type="match status" value="1"/>
</dbReference>
<dbReference type="GO" id="GO:0033063">
    <property type="term" value="C:Rad51B-Rad51C-Rad51D-XRCC2 complex"/>
    <property type="evidence" value="ECO:0007669"/>
    <property type="project" value="TreeGrafter"/>
</dbReference>
<dbReference type="GO" id="GO:0000707">
    <property type="term" value="P:meiotic DNA recombinase assembly"/>
    <property type="evidence" value="ECO:0007669"/>
    <property type="project" value="TreeGrafter"/>
</dbReference>
<evidence type="ECO:0000313" key="10">
    <source>
        <dbReference type="Proteomes" id="UP001303115"/>
    </source>
</evidence>
<evidence type="ECO:0000256" key="4">
    <source>
        <dbReference type="ARBA" id="ARBA00022840"/>
    </source>
</evidence>
<keyword evidence="2" id="KW-0547">Nucleotide-binding</keyword>
<comment type="subcellular location">
    <subcellularLocation>
        <location evidence="1">Nucleus</location>
    </subcellularLocation>
</comment>
<dbReference type="GO" id="GO:0005524">
    <property type="term" value="F:ATP binding"/>
    <property type="evidence" value="ECO:0007669"/>
    <property type="project" value="UniProtKB-KW"/>
</dbReference>
<name>A0AAN6PDW7_9PEZI</name>
<keyword evidence="5" id="KW-0234">DNA repair</keyword>
<keyword evidence="6" id="KW-0539">Nucleus</keyword>
<dbReference type="GO" id="GO:0008821">
    <property type="term" value="F:crossover junction DNA endonuclease activity"/>
    <property type="evidence" value="ECO:0007669"/>
    <property type="project" value="TreeGrafter"/>
</dbReference>
<dbReference type="GO" id="GO:0007131">
    <property type="term" value="P:reciprocal meiotic recombination"/>
    <property type="evidence" value="ECO:0007669"/>
    <property type="project" value="TreeGrafter"/>
</dbReference>
<dbReference type="AlphaFoldDB" id="A0AAN6PDW7"/>
<feature type="compositionally biased region" description="Acidic residues" evidence="7">
    <location>
        <begin position="373"/>
        <end position="384"/>
    </location>
</feature>
<dbReference type="CDD" id="cd01393">
    <property type="entry name" value="RecA-like"/>
    <property type="match status" value="1"/>
</dbReference>
<dbReference type="EMBL" id="MU854474">
    <property type="protein sequence ID" value="KAK4034566.1"/>
    <property type="molecule type" value="Genomic_DNA"/>
</dbReference>
<evidence type="ECO:0000256" key="3">
    <source>
        <dbReference type="ARBA" id="ARBA00022763"/>
    </source>
</evidence>
<keyword evidence="3" id="KW-0227">DNA damage</keyword>
<feature type="domain" description="RecA family profile 1" evidence="8">
    <location>
        <begin position="38"/>
        <end position="230"/>
    </location>
</feature>
<dbReference type="InterPro" id="IPR027417">
    <property type="entry name" value="P-loop_NTPase"/>
</dbReference>
<dbReference type="GO" id="GO:0005657">
    <property type="term" value="C:replication fork"/>
    <property type="evidence" value="ECO:0007669"/>
    <property type="project" value="TreeGrafter"/>
</dbReference>
<evidence type="ECO:0000256" key="7">
    <source>
        <dbReference type="SAM" id="MobiDB-lite"/>
    </source>
</evidence>
<reference evidence="10" key="1">
    <citation type="journal article" date="2023" name="Mol. Phylogenet. Evol.">
        <title>Genome-scale phylogeny and comparative genomics of the fungal order Sordariales.</title>
        <authorList>
            <person name="Hensen N."/>
            <person name="Bonometti L."/>
            <person name="Westerberg I."/>
            <person name="Brannstrom I.O."/>
            <person name="Guillou S."/>
            <person name="Cros-Aarteil S."/>
            <person name="Calhoun S."/>
            <person name="Haridas S."/>
            <person name="Kuo A."/>
            <person name="Mondo S."/>
            <person name="Pangilinan J."/>
            <person name="Riley R."/>
            <person name="LaButti K."/>
            <person name="Andreopoulos B."/>
            <person name="Lipzen A."/>
            <person name="Chen C."/>
            <person name="Yan M."/>
            <person name="Daum C."/>
            <person name="Ng V."/>
            <person name="Clum A."/>
            <person name="Steindorff A."/>
            <person name="Ohm R.A."/>
            <person name="Martin F."/>
            <person name="Silar P."/>
            <person name="Natvig D.O."/>
            <person name="Lalanne C."/>
            <person name="Gautier V."/>
            <person name="Ament-Velasquez S.L."/>
            <person name="Kruys A."/>
            <person name="Hutchinson M.I."/>
            <person name="Powell A.J."/>
            <person name="Barry K."/>
            <person name="Miller A.N."/>
            <person name="Grigoriev I.V."/>
            <person name="Debuchy R."/>
            <person name="Gladieux P."/>
            <person name="Hiltunen Thoren M."/>
            <person name="Johannesson H."/>
        </authorList>
    </citation>
    <scope>NUCLEOTIDE SEQUENCE [LARGE SCALE GENOMIC DNA]</scope>
    <source>
        <strain evidence="10">CBS 284.82</strain>
    </source>
</reference>
<evidence type="ECO:0000313" key="9">
    <source>
        <dbReference type="EMBL" id="KAK4034566.1"/>
    </source>
</evidence>
<dbReference type="SUPFAM" id="SSF52540">
    <property type="entry name" value="P-loop containing nucleoside triphosphate hydrolases"/>
    <property type="match status" value="1"/>
</dbReference>
<keyword evidence="10" id="KW-1185">Reference proteome</keyword>
<gene>
    <name evidence="9" type="ORF">C8A01DRAFT_18653</name>
</gene>
<dbReference type="InterPro" id="IPR052093">
    <property type="entry name" value="HR_Repair_Mediator"/>
</dbReference>
<dbReference type="GO" id="GO:0033065">
    <property type="term" value="C:Rad51C-XRCC3 complex"/>
    <property type="evidence" value="ECO:0007669"/>
    <property type="project" value="TreeGrafter"/>
</dbReference>
<proteinExistence type="predicted"/>
<accession>A0AAN6PDW7</accession>
<dbReference type="PROSITE" id="PS50162">
    <property type="entry name" value="RECA_2"/>
    <property type="match status" value="1"/>
</dbReference>
<evidence type="ECO:0000256" key="2">
    <source>
        <dbReference type="ARBA" id="ARBA00022741"/>
    </source>
</evidence>
<evidence type="ECO:0000256" key="5">
    <source>
        <dbReference type="ARBA" id="ARBA00023204"/>
    </source>
</evidence>
<evidence type="ECO:0000256" key="6">
    <source>
        <dbReference type="ARBA" id="ARBA00023242"/>
    </source>
</evidence>
<dbReference type="Gene3D" id="3.40.50.300">
    <property type="entry name" value="P-loop containing nucleotide triphosphate hydrolases"/>
    <property type="match status" value="1"/>
</dbReference>
<comment type="caution">
    <text evidence="9">The sequence shown here is derived from an EMBL/GenBank/DDBJ whole genome shotgun (WGS) entry which is preliminary data.</text>
</comment>
<dbReference type="GO" id="GO:0000400">
    <property type="term" value="F:four-way junction DNA binding"/>
    <property type="evidence" value="ECO:0007669"/>
    <property type="project" value="TreeGrafter"/>
</dbReference>
<dbReference type="InterPro" id="IPR020588">
    <property type="entry name" value="RecA_ATP-bd"/>
</dbReference>
<dbReference type="PANTHER" id="PTHR46239">
    <property type="entry name" value="DNA REPAIR PROTEIN RAD51 HOMOLOG 3 RAD51C"/>
    <property type="match status" value="1"/>
</dbReference>
<sequence length="418" mass="44870">MDYHAIHGHDVSSFDLPSTHRLPTVSAAQALQELEGDDSRFIPTRLAALDASLSPGLHGAELGGIQKGHVTEIWGPPGAGKTAFGIQLASHCLGERRGVVWVDGFHRVPIERLRAVIGKGTGEGEDADLGRLDGFTHYTCPTLPHLIALLCRPTASCIPQGTSLVVVDALSALVNHAFPKLPETRPVRDAKGSKGPSALARRLQVLQYIVSSLQKLAATRDLAVVLLTQCATMMQAERGATLAPAINAAVWEQGMSTRLVLFRDWLHEGSETRGLHFVAIQKLNGKGVGALLESVCAFKVDEGGLLPVEYDNTQQSRTLTSTPAPKRKLGDTDFEIADSDDEDYGWDDDEELPPMPSQWQGSEDLLLVRKPESDDEGDGDDEQPLEAHESEDQGPDGAKDASDEASRADRAESSGASS</sequence>
<evidence type="ECO:0000256" key="1">
    <source>
        <dbReference type="ARBA" id="ARBA00004123"/>
    </source>
</evidence>
<dbReference type="GO" id="GO:0140664">
    <property type="term" value="F:ATP-dependent DNA damage sensor activity"/>
    <property type="evidence" value="ECO:0007669"/>
    <property type="project" value="InterPro"/>
</dbReference>
<dbReference type="Proteomes" id="UP001303115">
    <property type="component" value="Unassembled WGS sequence"/>
</dbReference>
<keyword evidence="4" id="KW-0067">ATP-binding</keyword>
<feature type="region of interest" description="Disordered" evidence="7">
    <location>
        <begin position="316"/>
        <end position="418"/>
    </location>
</feature>
<feature type="compositionally biased region" description="Acidic residues" evidence="7">
    <location>
        <begin position="332"/>
        <end position="352"/>
    </location>
</feature>
<evidence type="ECO:0000259" key="8">
    <source>
        <dbReference type="PROSITE" id="PS50162"/>
    </source>
</evidence>
<keyword evidence="9" id="KW-0378">Hydrolase</keyword>
<protein>
    <submittedName>
        <fullName evidence="9">P-loop containing nucleoside triphosphate hydrolase protein</fullName>
    </submittedName>
</protein>
<organism evidence="9 10">
    <name type="scientific">Parachaetomium inaequale</name>
    <dbReference type="NCBI Taxonomy" id="2588326"/>
    <lineage>
        <taxon>Eukaryota</taxon>
        <taxon>Fungi</taxon>
        <taxon>Dikarya</taxon>
        <taxon>Ascomycota</taxon>
        <taxon>Pezizomycotina</taxon>
        <taxon>Sordariomycetes</taxon>
        <taxon>Sordariomycetidae</taxon>
        <taxon>Sordariales</taxon>
        <taxon>Chaetomiaceae</taxon>
        <taxon>Parachaetomium</taxon>
    </lineage>
</organism>